<dbReference type="KEGG" id="mabb:MASS_2004"/>
<dbReference type="SUPFAM" id="SSF55961">
    <property type="entry name" value="Bet v1-like"/>
    <property type="match status" value="1"/>
</dbReference>
<name>A0AB33AA62_9MYCO</name>
<dbReference type="EMBL" id="CP004374">
    <property type="protein sequence ID" value="AGM28606.1"/>
    <property type="molecule type" value="Genomic_DNA"/>
</dbReference>
<dbReference type="InterPro" id="IPR023393">
    <property type="entry name" value="START-like_dom_sf"/>
</dbReference>
<dbReference type="Pfam" id="PF08327">
    <property type="entry name" value="AHSA1"/>
    <property type="match status" value="1"/>
</dbReference>
<dbReference type="Proteomes" id="UP000013961">
    <property type="component" value="Chromosome"/>
</dbReference>
<feature type="domain" description="Activator of Hsp90 ATPase homologue 1/2-like C-terminal" evidence="2">
    <location>
        <begin position="35"/>
        <end position="167"/>
    </location>
</feature>
<evidence type="ECO:0000256" key="1">
    <source>
        <dbReference type="ARBA" id="ARBA00006817"/>
    </source>
</evidence>
<dbReference type="CDD" id="cd08898">
    <property type="entry name" value="SRPBCC_CalC_Aha1-like_5"/>
    <property type="match status" value="1"/>
</dbReference>
<sequence length="175" mass="19888">MHVAAATTTVIRNRLLRVGRDMSYERIERELHIEATPEIVFSVISRAEHMKQWWPDEAEFARAPGAIGEISFNGDEAGQIHVFGLTLVEVDPPWRFSFRWCYPEGHTANPENSLLVTFDLTQEGTGTRVRMTEIGFRDQGRTEAEIAEQYEAHEEGWARHLPRLAPCVGALANRS</sequence>
<dbReference type="Gene3D" id="3.30.530.20">
    <property type="match status" value="1"/>
</dbReference>
<protein>
    <recommendedName>
        <fullName evidence="2">Activator of Hsp90 ATPase homologue 1/2-like C-terminal domain-containing protein</fullName>
    </recommendedName>
</protein>
<organism evidence="3 4">
    <name type="scientific">Mycobacteroides abscessus subsp. bolletii 50594</name>
    <dbReference type="NCBI Taxonomy" id="1303024"/>
    <lineage>
        <taxon>Bacteria</taxon>
        <taxon>Bacillati</taxon>
        <taxon>Actinomycetota</taxon>
        <taxon>Actinomycetes</taxon>
        <taxon>Mycobacteriales</taxon>
        <taxon>Mycobacteriaceae</taxon>
        <taxon>Mycobacteroides</taxon>
        <taxon>Mycobacteroides abscessus</taxon>
    </lineage>
</organism>
<evidence type="ECO:0000313" key="3">
    <source>
        <dbReference type="EMBL" id="AGM28606.1"/>
    </source>
</evidence>
<dbReference type="AlphaFoldDB" id="A0AB33AA62"/>
<evidence type="ECO:0000259" key="2">
    <source>
        <dbReference type="Pfam" id="PF08327"/>
    </source>
</evidence>
<proteinExistence type="inferred from homology"/>
<evidence type="ECO:0000313" key="4">
    <source>
        <dbReference type="Proteomes" id="UP000013961"/>
    </source>
</evidence>
<reference evidence="3 4" key="1">
    <citation type="journal article" date="2013" name="Genome Announc.">
        <title>Complete Genome Sequence of Mycobacterium massiliense Clinical Strain Asan 50594, Belonging to the Type II Genotype.</title>
        <authorList>
            <person name="Kim B.J."/>
            <person name="Kim B.R."/>
            <person name="Hong S.H."/>
            <person name="Seok S.H."/>
            <person name="Kook Y.H."/>
            <person name="Kim B.J."/>
        </authorList>
    </citation>
    <scope>NUCLEOTIDE SEQUENCE [LARGE SCALE GENOMIC DNA]</scope>
    <source>
        <strain evidence="3 4">50594</strain>
    </source>
</reference>
<accession>A0AB33AA62</accession>
<dbReference type="InterPro" id="IPR013538">
    <property type="entry name" value="ASHA1/2-like_C"/>
</dbReference>
<gene>
    <name evidence="3" type="ORF">MASS_2004</name>
</gene>
<comment type="similarity">
    <text evidence="1">Belongs to the AHA1 family.</text>
</comment>